<organism evidence="1 2">
    <name type="scientific">Chaetomium strumarium</name>
    <dbReference type="NCBI Taxonomy" id="1170767"/>
    <lineage>
        <taxon>Eukaryota</taxon>
        <taxon>Fungi</taxon>
        <taxon>Dikarya</taxon>
        <taxon>Ascomycota</taxon>
        <taxon>Pezizomycotina</taxon>
        <taxon>Sordariomycetes</taxon>
        <taxon>Sordariomycetidae</taxon>
        <taxon>Sordariales</taxon>
        <taxon>Chaetomiaceae</taxon>
        <taxon>Chaetomium</taxon>
    </lineage>
</organism>
<dbReference type="AlphaFoldDB" id="A0AAJ0GXY9"/>
<protein>
    <submittedName>
        <fullName evidence="1">Uncharacterized protein</fullName>
    </submittedName>
</protein>
<comment type="caution">
    <text evidence="1">The sequence shown here is derived from an EMBL/GenBank/DDBJ whole genome shotgun (WGS) entry which is preliminary data.</text>
</comment>
<sequence length="324" mass="35238">MASATVRLADVDRSATDMITFDDSKLAKVKPGLAAAEGFNLSPSQLRDIFGITPEAFQEMPARLVVPDLASHQADDGSYQVTGFLYLVEPVEWVPRVHRGATVPLSALKPNFQESQPVAESQFNTPGIAAQLATKAATTGLYRDTKAEPLTNKPIPSSLSACPIHQLTVFPLLRVRALKRQRIDLHVATSAAGGKEDLWWANSDTPGYWDKVGVSAGRVADVIDFQLHPIPLNGDPEVAQLVWILPVPQFSADASDGELSVTTLVSRSGWHHWYIWEECPWEAATGSTDDQGELLLVAAPQNQAAFKAATVWTPLPTRAYIGFF</sequence>
<proteinExistence type="predicted"/>
<dbReference type="GeneID" id="87890219"/>
<dbReference type="RefSeq" id="XP_062723575.1">
    <property type="nucleotide sequence ID" value="XM_062871390.1"/>
</dbReference>
<gene>
    <name evidence="1" type="ORF">B0T15DRAFT_85375</name>
</gene>
<name>A0AAJ0GXY9_9PEZI</name>
<reference evidence="1" key="2">
    <citation type="submission" date="2023-06" db="EMBL/GenBank/DDBJ databases">
        <authorList>
            <consortium name="Lawrence Berkeley National Laboratory"/>
            <person name="Mondo S.J."/>
            <person name="Hensen N."/>
            <person name="Bonometti L."/>
            <person name="Westerberg I."/>
            <person name="Brannstrom I.O."/>
            <person name="Guillou S."/>
            <person name="Cros-Aarteil S."/>
            <person name="Calhoun S."/>
            <person name="Haridas S."/>
            <person name="Kuo A."/>
            <person name="Pangilinan J."/>
            <person name="Riley R."/>
            <person name="Labutti K."/>
            <person name="Andreopoulos B."/>
            <person name="Lipzen A."/>
            <person name="Chen C."/>
            <person name="Yanf M."/>
            <person name="Daum C."/>
            <person name="Ng V."/>
            <person name="Clum A."/>
            <person name="Steindorff A."/>
            <person name="Ohm R."/>
            <person name="Martin F."/>
            <person name="Silar P."/>
            <person name="Natvig D."/>
            <person name="Lalanne C."/>
            <person name="Gautier V."/>
            <person name="Ament-Velasquez S.L."/>
            <person name="Kruys A."/>
            <person name="Hutchinson M.I."/>
            <person name="Powell A.J."/>
            <person name="Barry K."/>
            <person name="Miller A.N."/>
            <person name="Grigoriev I.V."/>
            <person name="Debuchy R."/>
            <person name="Gladieux P."/>
            <person name="Thoren M.H."/>
            <person name="Johannesson H."/>
        </authorList>
    </citation>
    <scope>NUCLEOTIDE SEQUENCE</scope>
    <source>
        <strain evidence="1">CBS 333.67</strain>
    </source>
</reference>
<dbReference type="Proteomes" id="UP001273166">
    <property type="component" value="Unassembled WGS sequence"/>
</dbReference>
<reference evidence="1" key="1">
    <citation type="journal article" date="2023" name="Mol. Phylogenet. Evol.">
        <title>Genome-scale phylogeny and comparative genomics of the fungal order Sordariales.</title>
        <authorList>
            <person name="Hensen N."/>
            <person name="Bonometti L."/>
            <person name="Westerberg I."/>
            <person name="Brannstrom I.O."/>
            <person name="Guillou S."/>
            <person name="Cros-Aarteil S."/>
            <person name="Calhoun S."/>
            <person name="Haridas S."/>
            <person name="Kuo A."/>
            <person name="Mondo S."/>
            <person name="Pangilinan J."/>
            <person name="Riley R."/>
            <person name="LaButti K."/>
            <person name="Andreopoulos B."/>
            <person name="Lipzen A."/>
            <person name="Chen C."/>
            <person name="Yan M."/>
            <person name="Daum C."/>
            <person name="Ng V."/>
            <person name="Clum A."/>
            <person name="Steindorff A."/>
            <person name="Ohm R.A."/>
            <person name="Martin F."/>
            <person name="Silar P."/>
            <person name="Natvig D.O."/>
            <person name="Lalanne C."/>
            <person name="Gautier V."/>
            <person name="Ament-Velasquez S.L."/>
            <person name="Kruys A."/>
            <person name="Hutchinson M.I."/>
            <person name="Powell A.J."/>
            <person name="Barry K."/>
            <person name="Miller A.N."/>
            <person name="Grigoriev I.V."/>
            <person name="Debuchy R."/>
            <person name="Gladieux P."/>
            <person name="Hiltunen Thoren M."/>
            <person name="Johannesson H."/>
        </authorList>
    </citation>
    <scope>NUCLEOTIDE SEQUENCE</scope>
    <source>
        <strain evidence="1">CBS 333.67</strain>
    </source>
</reference>
<accession>A0AAJ0GXY9</accession>
<dbReference type="EMBL" id="JAUDZG010000002">
    <property type="protein sequence ID" value="KAK3307795.1"/>
    <property type="molecule type" value="Genomic_DNA"/>
</dbReference>
<keyword evidence="2" id="KW-1185">Reference proteome</keyword>
<evidence type="ECO:0000313" key="2">
    <source>
        <dbReference type="Proteomes" id="UP001273166"/>
    </source>
</evidence>
<evidence type="ECO:0000313" key="1">
    <source>
        <dbReference type="EMBL" id="KAK3307795.1"/>
    </source>
</evidence>